<evidence type="ECO:0000313" key="4">
    <source>
        <dbReference type="Proteomes" id="UP001327027"/>
    </source>
</evidence>
<feature type="chain" id="PRO_5046984337" description="Endosialidase-like protein" evidence="2">
    <location>
        <begin position="19"/>
        <end position="361"/>
    </location>
</feature>
<dbReference type="RefSeq" id="WP_324181757.1">
    <property type="nucleotide sequence ID" value="NZ_BAABAW010000011.1"/>
</dbReference>
<evidence type="ECO:0000256" key="2">
    <source>
        <dbReference type="SAM" id="SignalP"/>
    </source>
</evidence>
<dbReference type="Proteomes" id="UP001327027">
    <property type="component" value="Unassembled WGS sequence"/>
</dbReference>
<accession>A0ABU6A0X5</accession>
<proteinExistence type="predicted"/>
<reference evidence="3 4" key="1">
    <citation type="journal article" date="2013" name="Int. J. Syst. Evol. Microbiol.">
        <title>Aquimarina gracilis sp. nov., isolated from the gut microflora of a mussel, Mytilus coruscus, and emended description of Aquimarina spongiae.</title>
        <authorList>
            <person name="Park S.C."/>
            <person name="Choe H.N."/>
            <person name="Baik K.S."/>
            <person name="Seong C.N."/>
        </authorList>
    </citation>
    <scope>NUCLEOTIDE SEQUENCE [LARGE SCALE GENOMIC DNA]</scope>
    <source>
        <strain evidence="3 4">PSC32</strain>
    </source>
</reference>
<keyword evidence="4" id="KW-1185">Reference proteome</keyword>
<gene>
    <name evidence="3" type="ORF">U6A24_19810</name>
</gene>
<name>A0ABU6A0X5_9FLAO</name>
<protein>
    <recommendedName>
        <fullName evidence="5">Endosialidase-like protein</fullName>
    </recommendedName>
</protein>
<evidence type="ECO:0000313" key="3">
    <source>
        <dbReference type="EMBL" id="MEB3347733.1"/>
    </source>
</evidence>
<feature type="signal peptide" evidence="2">
    <location>
        <begin position="1"/>
        <end position="18"/>
    </location>
</feature>
<evidence type="ECO:0008006" key="5">
    <source>
        <dbReference type="Google" id="ProtNLM"/>
    </source>
</evidence>
<evidence type="ECO:0000256" key="1">
    <source>
        <dbReference type="SAM" id="Coils"/>
    </source>
</evidence>
<comment type="caution">
    <text evidence="3">The sequence shown here is derived from an EMBL/GenBank/DDBJ whole genome shotgun (WGS) entry which is preliminary data.</text>
</comment>
<dbReference type="EMBL" id="JAYKLX010000010">
    <property type="protein sequence ID" value="MEB3347733.1"/>
    <property type="molecule type" value="Genomic_DNA"/>
</dbReference>
<keyword evidence="1" id="KW-0175">Coiled coil</keyword>
<organism evidence="3 4">
    <name type="scientific">Aquimarina gracilis</name>
    <dbReference type="NCBI Taxonomy" id="874422"/>
    <lineage>
        <taxon>Bacteria</taxon>
        <taxon>Pseudomonadati</taxon>
        <taxon>Bacteroidota</taxon>
        <taxon>Flavobacteriia</taxon>
        <taxon>Flavobacteriales</taxon>
        <taxon>Flavobacteriaceae</taxon>
        <taxon>Aquimarina</taxon>
    </lineage>
</organism>
<sequence length="361" mass="39319">MKKTIIFLLALISFQLSGQNTFPVNGNVTIGSNFGASISGTTGGNAVFGSNLALFQGGANHNKMYTPFNHSNNYGFAGLRASWSKLMFYTYKSNTIAGQVVDPLPQMIINEFGNVGIGVSAPESRFHVKNGGQNFKLLTGTNSGGYTMSLGLNDDGVNFTNNSKIRSFNLKNVGQTIRFLTGSNSSPYTMTVGINDDGVNISNSSTIRGYNFGNANGNLVKITSNGRMGIGTTTPDAKLTVKGKIHAEEVKIDLSVPAPDYVFKKEYDLLTIDEVQQYIQEKGHLPNIPSAKVMETEGVDLGTMNMKLLEKIEELTLYTIAQEKEIQTLKAVQKQNTTLEERVENLEKIIANLLNTQTNEK</sequence>
<keyword evidence="2" id="KW-0732">Signal</keyword>
<feature type="coiled-coil region" evidence="1">
    <location>
        <begin position="322"/>
        <end position="356"/>
    </location>
</feature>